<evidence type="ECO:0000256" key="4">
    <source>
        <dbReference type="ARBA" id="ARBA00022989"/>
    </source>
</evidence>
<dbReference type="InterPro" id="IPR037185">
    <property type="entry name" value="EmrE-like"/>
</dbReference>
<feature type="transmembrane region" description="Helical" evidence="6">
    <location>
        <begin position="225"/>
        <end position="248"/>
    </location>
</feature>
<dbReference type="PANTHER" id="PTHR32322">
    <property type="entry name" value="INNER MEMBRANE TRANSPORTER"/>
    <property type="match status" value="1"/>
</dbReference>
<gene>
    <name evidence="8" type="ORF">SAMN05428998_101673</name>
</gene>
<feature type="transmembrane region" description="Helical" evidence="6">
    <location>
        <begin position="281"/>
        <end position="297"/>
    </location>
</feature>
<feature type="transmembrane region" description="Helical" evidence="6">
    <location>
        <begin position="255"/>
        <end position="275"/>
    </location>
</feature>
<evidence type="ECO:0000259" key="7">
    <source>
        <dbReference type="Pfam" id="PF00892"/>
    </source>
</evidence>
<feature type="transmembrane region" description="Helical" evidence="6">
    <location>
        <begin position="133"/>
        <end position="152"/>
    </location>
</feature>
<keyword evidence="5 6" id="KW-0472">Membrane</keyword>
<proteinExistence type="inferred from homology"/>
<dbReference type="Proteomes" id="UP000192917">
    <property type="component" value="Unassembled WGS sequence"/>
</dbReference>
<evidence type="ECO:0000313" key="9">
    <source>
        <dbReference type="Proteomes" id="UP000192917"/>
    </source>
</evidence>
<dbReference type="InterPro" id="IPR000620">
    <property type="entry name" value="EamA_dom"/>
</dbReference>
<keyword evidence="9" id="KW-1185">Reference proteome</keyword>
<feature type="transmembrane region" description="Helical" evidence="6">
    <location>
        <begin position="164"/>
        <end position="183"/>
    </location>
</feature>
<keyword evidence="4 6" id="KW-1133">Transmembrane helix</keyword>
<feature type="transmembrane region" description="Helical" evidence="6">
    <location>
        <begin position="106"/>
        <end position="126"/>
    </location>
</feature>
<dbReference type="EMBL" id="FWZX01000001">
    <property type="protein sequence ID" value="SME94358.1"/>
    <property type="molecule type" value="Genomic_DNA"/>
</dbReference>
<feature type="transmembrane region" description="Helical" evidence="6">
    <location>
        <begin position="78"/>
        <end position="100"/>
    </location>
</feature>
<evidence type="ECO:0000256" key="6">
    <source>
        <dbReference type="SAM" id="Phobius"/>
    </source>
</evidence>
<evidence type="ECO:0000313" key="8">
    <source>
        <dbReference type="EMBL" id="SME94358.1"/>
    </source>
</evidence>
<dbReference type="SUPFAM" id="SSF103481">
    <property type="entry name" value="Multidrug resistance efflux transporter EmrE"/>
    <property type="match status" value="2"/>
</dbReference>
<feature type="domain" description="EamA" evidence="7">
    <location>
        <begin position="18"/>
        <end position="150"/>
    </location>
</feature>
<comment type="similarity">
    <text evidence="2">Belongs to the EamA transporter family.</text>
</comment>
<dbReference type="RefSeq" id="WP_085120988.1">
    <property type="nucleotide sequence ID" value="NZ_FWZX01000001.1"/>
</dbReference>
<keyword evidence="3 6" id="KW-0812">Transmembrane</keyword>
<accession>A0A1Y6BAQ6</accession>
<sequence length="306" mass="31642">MRDAGGAGATKAADWLPLVLLLVVGTLWGATFSIGKIAVTHGIPPAAYAFFQSAGAGSVLLVLALLRGELARPRAGLLLYGLVAGTVGLTLPNVNFTVVIQHLEAGTMSVVITLSPLATYVGALLLGMERRSLPRLLGLLCGFAGALVLLVPGATLPGVDQSDWILLGILTPLCYSAQGLFAARFMPPGVGSLRLARLMLFGAALTSGIAMLASDSLYVPQGLGAAEIAMLLQIAVSSIAYVVVFEVLRRSGPVFFSQVGYVVTVTGVLWGMVIFGERPTAGLLLAGLLVLGGLFLVNRRPARPPA</sequence>
<feature type="transmembrane region" description="Helical" evidence="6">
    <location>
        <begin position="46"/>
        <end position="66"/>
    </location>
</feature>
<dbReference type="InterPro" id="IPR050638">
    <property type="entry name" value="AA-Vitamin_Transporters"/>
</dbReference>
<protein>
    <submittedName>
        <fullName evidence="8">Permease of the drug/metabolite transporter (DMT) superfamily</fullName>
    </submittedName>
</protein>
<reference evidence="8 9" key="1">
    <citation type="submission" date="2017-04" db="EMBL/GenBank/DDBJ databases">
        <authorList>
            <person name="Afonso C.L."/>
            <person name="Miller P.J."/>
            <person name="Scott M.A."/>
            <person name="Spackman E."/>
            <person name="Goraichik I."/>
            <person name="Dimitrov K.M."/>
            <person name="Suarez D.L."/>
            <person name="Swayne D.E."/>
        </authorList>
    </citation>
    <scope>NUCLEOTIDE SEQUENCE [LARGE SCALE GENOMIC DNA]</scope>
    <source>
        <strain evidence="8 9">USBA 355</strain>
    </source>
</reference>
<comment type="subcellular location">
    <subcellularLocation>
        <location evidence="1">Membrane</location>
        <topology evidence="1">Multi-pass membrane protein</topology>
    </subcellularLocation>
</comment>
<feature type="transmembrane region" description="Helical" evidence="6">
    <location>
        <begin position="195"/>
        <end position="213"/>
    </location>
</feature>
<dbReference type="Pfam" id="PF00892">
    <property type="entry name" value="EamA"/>
    <property type="match status" value="2"/>
</dbReference>
<name>A0A1Y6BAQ6_9PROT</name>
<evidence type="ECO:0000256" key="1">
    <source>
        <dbReference type="ARBA" id="ARBA00004141"/>
    </source>
</evidence>
<evidence type="ECO:0000256" key="2">
    <source>
        <dbReference type="ARBA" id="ARBA00007362"/>
    </source>
</evidence>
<organism evidence="8 9">
    <name type="scientific">Tistlia consotensis USBA 355</name>
    <dbReference type="NCBI Taxonomy" id="560819"/>
    <lineage>
        <taxon>Bacteria</taxon>
        <taxon>Pseudomonadati</taxon>
        <taxon>Pseudomonadota</taxon>
        <taxon>Alphaproteobacteria</taxon>
        <taxon>Rhodospirillales</taxon>
        <taxon>Rhodovibrionaceae</taxon>
        <taxon>Tistlia</taxon>
    </lineage>
</organism>
<feature type="transmembrane region" description="Helical" evidence="6">
    <location>
        <begin position="12"/>
        <end position="34"/>
    </location>
</feature>
<dbReference type="AlphaFoldDB" id="A0A1Y6BAQ6"/>
<dbReference type="GO" id="GO:0016020">
    <property type="term" value="C:membrane"/>
    <property type="evidence" value="ECO:0007669"/>
    <property type="project" value="UniProtKB-SubCell"/>
</dbReference>
<evidence type="ECO:0000256" key="3">
    <source>
        <dbReference type="ARBA" id="ARBA00022692"/>
    </source>
</evidence>
<evidence type="ECO:0000256" key="5">
    <source>
        <dbReference type="ARBA" id="ARBA00023136"/>
    </source>
</evidence>
<feature type="domain" description="EamA" evidence="7">
    <location>
        <begin position="164"/>
        <end position="298"/>
    </location>
</feature>
<dbReference type="PANTHER" id="PTHR32322:SF2">
    <property type="entry name" value="EAMA DOMAIN-CONTAINING PROTEIN"/>
    <property type="match status" value="1"/>
</dbReference>
<dbReference type="STRING" id="560819.SAMN05428998_101673"/>